<dbReference type="InParanoid" id="A0A1V8T958"/>
<keyword evidence="3" id="KW-1185">Reference proteome</keyword>
<comment type="caution">
    <text evidence="2">The sequence shown here is derived from an EMBL/GenBank/DDBJ whole genome shotgun (WGS) entry which is preliminary data.</text>
</comment>
<dbReference type="AlphaFoldDB" id="A0A1V8T958"/>
<evidence type="ECO:0000313" key="2">
    <source>
        <dbReference type="EMBL" id="OQO07947.1"/>
    </source>
</evidence>
<feature type="compositionally biased region" description="Polar residues" evidence="1">
    <location>
        <begin position="355"/>
        <end position="374"/>
    </location>
</feature>
<reference evidence="3" key="1">
    <citation type="submission" date="2017-03" db="EMBL/GenBank/DDBJ databases">
        <title>Genomes of endolithic fungi from Antarctica.</title>
        <authorList>
            <person name="Coleine C."/>
            <person name="Masonjones S."/>
            <person name="Stajich J.E."/>
        </authorList>
    </citation>
    <scope>NUCLEOTIDE SEQUENCE [LARGE SCALE GENOMIC DNA]</scope>
    <source>
        <strain evidence="3">CCFEE 5527</strain>
    </source>
</reference>
<feature type="region of interest" description="Disordered" evidence="1">
    <location>
        <begin position="127"/>
        <end position="146"/>
    </location>
</feature>
<proteinExistence type="predicted"/>
<evidence type="ECO:0000256" key="1">
    <source>
        <dbReference type="SAM" id="MobiDB-lite"/>
    </source>
</evidence>
<dbReference type="Proteomes" id="UP000192596">
    <property type="component" value="Unassembled WGS sequence"/>
</dbReference>
<dbReference type="EMBL" id="NAJO01000013">
    <property type="protein sequence ID" value="OQO07947.1"/>
    <property type="molecule type" value="Genomic_DNA"/>
</dbReference>
<feature type="compositionally biased region" description="Basic and acidic residues" evidence="1">
    <location>
        <begin position="375"/>
        <end position="390"/>
    </location>
</feature>
<gene>
    <name evidence="2" type="ORF">B0A48_06739</name>
</gene>
<feature type="region of interest" description="Disordered" evidence="1">
    <location>
        <begin position="319"/>
        <end position="416"/>
    </location>
</feature>
<feature type="compositionally biased region" description="Basic and acidic residues" evidence="1">
    <location>
        <begin position="336"/>
        <end position="349"/>
    </location>
</feature>
<protein>
    <submittedName>
        <fullName evidence="2">Uncharacterized protein</fullName>
    </submittedName>
</protein>
<accession>A0A1V8T958</accession>
<evidence type="ECO:0000313" key="3">
    <source>
        <dbReference type="Proteomes" id="UP000192596"/>
    </source>
</evidence>
<name>A0A1V8T958_9PEZI</name>
<sequence length="416" mass="45594">MENHQSISDFVIRCRGCEEDPVKIGVLVRALRLELLEERWQDSFDAIMALLRKNRLRELDGKESIVRASEILDSIARTASEEVLGSTRYINMCFSFAKVARTLMVECRSLIALPDDFIDAFEEYDTESGYGSDSHNDSDSDDDPELKLRDEVATDPLDTKVMLELITDDMSVDEENLLRDYLSDQKRRALERQKSVKEGSVAGEGGTVVKGDPVAEIYAAKEGDAVVVVGDAMVEDDTVMEGDAPAKGGDTTGDGSTREVGAMGKATAVEASGTVQERVVANEDRAAGRGELVIDTTPRGAAANGHSIECEATGCEAEGIDNTSTSTSDHLPIRTADTKRKAGEAESQRARPKRQNLTASVRRQQANQKFAQRNESVHLQKKPEPKRDVRTMFVGEGQDAVPTPASKPEWNLSLRR</sequence>
<organism evidence="2 3">
    <name type="scientific">Cryoendolithus antarcticus</name>
    <dbReference type="NCBI Taxonomy" id="1507870"/>
    <lineage>
        <taxon>Eukaryota</taxon>
        <taxon>Fungi</taxon>
        <taxon>Dikarya</taxon>
        <taxon>Ascomycota</taxon>
        <taxon>Pezizomycotina</taxon>
        <taxon>Dothideomycetes</taxon>
        <taxon>Dothideomycetidae</taxon>
        <taxon>Cladosporiales</taxon>
        <taxon>Cladosporiaceae</taxon>
        <taxon>Cryoendolithus</taxon>
    </lineage>
</organism>